<evidence type="ECO:0000313" key="1">
    <source>
        <dbReference type="EMBL" id="CAK1555297.1"/>
    </source>
</evidence>
<evidence type="ECO:0000313" key="2">
    <source>
        <dbReference type="Proteomes" id="UP001497472"/>
    </source>
</evidence>
<keyword evidence="2" id="KW-1185">Reference proteome</keyword>
<gene>
    <name evidence="1" type="ORF">LNINA_LOCUS14125</name>
</gene>
<comment type="caution">
    <text evidence="1">The sequence shown here is derived from an EMBL/GenBank/DDBJ whole genome shotgun (WGS) entry which is preliminary data.</text>
</comment>
<sequence length="66" mass="7081">MHGTVERNGCAPQHGNISNIFNLAIDQFHEPLPPRLLPSRVAGCRNSLAGHRGRLKNADAADALIA</sequence>
<reference evidence="1 2" key="1">
    <citation type="submission" date="2023-11" db="EMBL/GenBank/DDBJ databases">
        <authorList>
            <person name="Okamura Y."/>
        </authorList>
    </citation>
    <scope>NUCLEOTIDE SEQUENCE [LARGE SCALE GENOMIC DNA]</scope>
</reference>
<dbReference type="AlphaFoldDB" id="A0AAV1K340"/>
<dbReference type="EMBL" id="CAVLEF010000280">
    <property type="protein sequence ID" value="CAK1555297.1"/>
    <property type="molecule type" value="Genomic_DNA"/>
</dbReference>
<proteinExistence type="predicted"/>
<dbReference type="Proteomes" id="UP001497472">
    <property type="component" value="Unassembled WGS sequence"/>
</dbReference>
<organism evidence="1 2">
    <name type="scientific">Leptosia nina</name>
    <dbReference type="NCBI Taxonomy" id="320188"/>
    <lineage>
        <taxon>Eukaryota</taxon>
        <taxon>Metazoa</taxon>
        <taxon>Ecdysozoa</taxon>
        <taxon>Arthropoda</taxon>
        <taxon>Hexapoda</taxon>
        <taxon>Insecta</taxon>
        <taxon>Pterygota</taxon>
        <taxon>Neoptera</taxon>
        <taxon>Endopterygota</taxon>
        <taxon>Lepidoptera</taxon>
        <taxon>Glossata</taxon>
        <taxon>Ditrysia</taxon>
        <taxon>Papilionoidea</taxon>
        <taxon>Pieridae</taxon>
        <taxon>Pierinae</taxon>
        <taxon>Leptosia</taxon>
    </lineage>
</organism>
<protein>
    <submittedName>
        <fullName evidence="1">Uncharacterized protein</fullName>
    </submittedName>
</protein>
<accession>A0AAV1K340</accession>
<name>A0AAV1K340_9NEOP</name>